<feature type="binding site" evidence="5">
    <location>
        <position position="11"/>
    </location>
    <ligand>
        <name>Mg(2+)</name>
        <dbReference type="ChEBI" id="CHEBI:18420"/>
    </ligand>
</feature>
<comment type="catalytic activity">
    <reaction evidence="5">
        <text>acetate + ATP = acetyl phosphate + ADP</text>
        <dbReference type="Rhea" id="RHEA:11352"/>
        <dbReference type="ChEBI" id="CHEBI:22191"/>
        <dbReference type="ChEBI" id="CHEBI:30089"/>
        <dbReference type="ChEBI" id="CHEBI:30616"/>
        <dbReference type="ChEBI" id="CHEBI:456216"/>
        <dbReference type="EC" id="2.7.2.1"/>
    </reaction>
</comment>
<feature type="binding site" evidence="5">
    <location>
        <begin position="230"/>
        <end position="234"/>
    </location>
    <ligand>
        <name>ATP</name>
        <dbReference type="ChEBI" id="CHEBI:30616"/>
    </ligand>
</feature>
<dbReference type="PANTHER" id="PTHR21060:SF15">
    <property type="entry name" value="ACETATE KINASE-RELATED"/>
    <property type="match status" value="1"/>
</dbReference>
<feature type="binding site" evidence="5">
    <location>
        <position position="440"/>
    </location>
    <ligand>
        <name>Mg(2+)</name>
        <dbReference type="ChEBI" id="CHEBI:18420"/>
    </ligand>
</feature>
<dbReference type="GO" id="GO:0006085">
    <property type="term" value="P:acetyl-CoA biosynthetic process"/>
    <property type="evidence" value="ECO:0007669"/>
    <property type="project" value="UniProtKB-UniRule"/>
</dbReference>
<keyword evidence="2 5" id="KW-0547">Nucleotide-binding</keyword>
<evidence type="ECO:0000256" key="1">
    <source>
        <dbReference type="ARBA" id="ARBA00022679"/>
    </source>
</evidence>
<evidence type="ECO:0000256" key="2">
    <source>
        <dbReference type="ARBA" id="ARBA00022741"/>
    </source>
</evidence>
<dbReference type="GO" id="GO:0000287">
    <property type="term" value="F:magnesium ion binding"/>
    <property type="evidence" value="ECO:0007669"/>
    <property type="project" value="UniProtKB-UniRule"/>
</dbReference>
<comment type="caution">
    <text evidence="6">The sequence shown here is derived from an EMBL/GenBank/DDBJ whole genome shotgun (WGS) entry which is preliminary data.</text>
</comment>
<dbReference type="PRINTS" id="PR00471">
    <property type="entry name" value="ACETATEKNASE"/>
</dbReference>
<dbReference type="EC" id="2.7.2.1" evidence="5"/>
<keyword evidence="3 5" id="KW-0418">Kinase</keyword>
<comment type="pathway">
    <text evidence="5">Metabolic intermediate biosynthesis; acetyl-CoA biosynthesis; acetyl-CoA from acetate: step 1/2.</text>
</comment>
<feature type="site" description="Transition state stabilizer" evidence="5">
    <location>
        <position position="263"/>
    </location>
</feature>
<comment type="similarity">
    <text evidence="5">Belongs to the acetokinase family.</text>
</comment>
<dbReference type="PROSITE" id="PS01075">
    <property type="entry name" value="ACETATE_KINASE_1"/>
    <property type="match status" value="1"/>
</dbReference>
<keyword evidence="7" id="KW-1185">Reference proteome</keyword>
<keyword evidence="4 5" id="KW-0067">ATP-binding</keyword>
<feature type="site" description="Transition state stabilizer" evidence="5">
    <location>
        <position position="202"/>
    </location>
</feature>
<dbReference type="AlphaFoldDB" id="A0A4Y7STS6"/>
<dbReference type="InterPro" id="IPR043129">
    <property type="entry name" value="ATPase_NBD"/>
</dbReference>
<accession>A0A4Y7STS6</accession>
<dbReference type="Gene3D" id="3.30.420.40">
    <property type="match status" value="2"/>
</dbReference>
<dbReference type="GO" id="GO:0006083">
    <property type="term" value="P:acetate metabolic process"/>
    <property type="evidence" value="ECO:0007669"/>
    <property type="project" value="TreeGrafter"/>
</dbReference>
<gene>
    <name evidence="6" type="ORF">FA13DRAFT_1900197</name>
</gene>
<keyword evidence="5" id="KW-0460">Magnesium</keyword>
<comment type="cofactor">
    <cofactor evidence="5">
        <name>Mg(2+)</name>
        <dbReference type="ChEBI" id="CHEBI:18420"/>
    </cofactor>
</comment>
<evidence type="ECO:0000313" key="6">
    <source>
        <dbReference type="EMBL" id="TEB25131.1"/>
    </source>
</evidence>
<feature type="active site" description="Proton donor/acceptor" evidence="5">
    <location>
        <position position="170"/>
    </location>
</feature>
<keyword evidence="1 5" id="KW-0808">Transferase</keyword>
<dbReference type="Proteomes" id="UP000298030">
    <property type="component" value="Unassembled WGS sequence"/>
</dbReference>
<dbReference type="UniPathway" id="UPA00340">
    <property type="reaction ID" value="UER00458"/>
</dbReference>
<comment type="caution">
    <text evidence="5">Lacks conserved residue(s) required for the propagation of feature annotation.</text>
</comment>
<reference evidence="6 7" key="1">
    <citation type="journal article" date="2019" name="Nat. Ecol. Evol.">
        <title>Megaphylogeny resolves global patterns of mushroom evolution.</title>
        <authorList>
            <person name="Varga T."/>
            <person name="Krizsan K."/>
            <person name="Foldi C."/>
            <person name="Dima B."/>
            <person name="Sanchez-Garcia M."/>
            <person name="Sanchez-Ramirez S."/>
            <person name="Szollosi G.J."/>
            <person name="Szarkandi J.G."/>
            <person name="Papp V."/>
            <person name="Albert L."/>
            <person name="Andreopoulos W."/>
            <person name="Angelini C."/>
            <person name="Antonin V."/>
            <person name="Barry K.W."/>
            <person name="Bougher N.L."/>
            <person name="Buchanan P."/>
            <person name="Buyck B."/>
            <person name="Bense V."/>
            <person name="Catcheside P."/>
            <person name="Chovatia M."/>
            <person name="Cooper J."/>
            <person name="Damon W."/>
            <person name="Desjardin D."/>
            <person name="Finy P."/>
            <person name="Geml J."/>
            <person name="Haridas S."/>
            <person name="Hughes K."/>
            <person name="Justo A."/>
            <person name="Karasinski D."/>
            <person name="Kautmanova I."/>
            <person name="Kiss B."/>
            <person name="Kocsube S."/>
            <person name="Kotiranta H."/>
            <person name="LaButti K.M."/>
            <person name="Lechner B.E."/>
            <person name="Liimatainen K."/>
            <person name="Lipzen A."/>
            <person name="Lukacs Z."/>
            <person name="Mihaltcheva S."/>
            <person name="Morgado L.N."/>
            <person name="Niskanen T."/>
            <person name="Noordeloos M.E."/>
            <person name="Ohm R.A."/>
            <person name="Ortiz-Santana B."/>
            <person name="Ovrebo C."/>
            <person name="Racz N."/>
            <person name="Riley R."/>
            <person name="Savchenko A."/>
            <person name="Shiryaev A."/>
            <person name="Soop K."/>
            <person name="Spirin V."/>
            <person name="Szebenyi C."/>
            <person name="Tomsovsky M."/>
            <person name="Tulloss R.E."/>
            <person name="Uehling J."/>
            <person name="Grigoriev I.V."/>
            <person name="Vagvolgyi C."/>
            <person name="Papp T."/>
            <person name="Martin F.M."/>
            <person name="Miettinen O."/>
            <person name="Hibbett D.S."/>
            <person name="Nagy L.G."/>
        </authorList>
    </citation>
    <scope>NUCLEOTIDE SEQUENCE [LARGE SCALE GENOMIC DNA]</scope>
    <source>
        <strain evidence="6 7">FP101781</strain>
    </source>
</reference>
<dbReference type="NCBIfam" id="TIGR00016">
    <property type="entry name" value="ackA"/>
    <property type="match status" value="1"/>
</dbReference>
<dbReference type="PANTHER" id="PTHR21060">
    <property type="entry name" value="ACETATE KINASE"/>
    <property type="match status" value="1"/>
</dbReference>
<dbReference type="InterPro" id="IPR004372">
    <property type="entry name" value="Ac/propionate_kinase"/>
</dbReference>
<keyword evidence="5" id="KW-0479">Metal-binding</keyword>
<organism evidence="6 7">
    <name type="scientific">Coprinellus micaceus</name>
    <name type="common">Glistening ink-cap mushroom</name>
    <name type="synonym">Coprinus micaceus</name>
    <dbReference type="NCBI Taxonomy" id="71717"/>
    <lineage>
        <taxon>Eukaryota</taxon>
        <taxon>Fungi</taxon>
        <taxon>Dikarya</taxon>
        <taxon>Basidiomycota</taxon>
        <taxon>Agaricomycotina</taxon>
        <taxon>Agaricomycetes</taxon>
        <taxon>Agaricomycetidae</taxon>
        <taxon>Agaricales</taxon>
        <taxon>Agaricineae</taxon>
        <taxon>Psathyrellaceae</taxon>
        <taxon>Coprinellus</taxon>
    </lineage>
</organism>
<feature type="binding site" evidence="5">
    <location>
        <position position="18"/>
    </location>
    <ligand>
        <name>ATP</name>
        <dbReference type="ChEBI" id="CHEBI:30616"/>
    </ligand>
</feature>
<dbReference type="OrthoDB" id="67445at2759"/>
<proteinExistence type="inferred from homology"/>
<dbReference type="InterPro" id="IPR000890">
    <property type="entry name" value="Aliphatic_acid_kin_short-chain"/>
</dbReference>
<sequence length="455" mass="49335">MPSGNLILSLNSGSSSLKITLYSRCDSLIQDPGPGKGSDACVKLILNASISNITAPPAKFKFKVEDSSAGSSGVDKEESVEAIKDHATAFAHFLRRLEEFASIQPEEVAYICHRVVHGGNYSKPVIIDKESYEEIEHLSDLAPLHNGAALSVIHACIEKMPKAVSIAYFDTTFHRSIPAHVASYPIDQEIAKRKGLKKYGFHGLSYAYVLRAVAKHLQRPSESLNLIVLHLGSGASACAIKNGLSLDTSMGLTPLNGLPGATRSGAIDPSLIFHYTNRAGKITHDPSAASKVDVTVAEDILNRRAGWKVLTGTTDFGVITSKAELEDSDPSIAERNPCRLAFDMFTDRILNYVGSYFLKLEGEVDGLVFAGGIGERSVQLREKVAERVRTVGFEVLDQERNQAASKTGDEVFKISVDGTGRSVPGAGGRKKEILVCHTDEQFEMANNCTRDDSRW</sequence>
<dbReference type="InterPro" id="IPR023865">
    <property type="entry name" value="Aliphatic_acid_kinase_CS"/>
</dbReference>
<dbReference type="SUPFAM" id="SSF53067">
    <property type="entry name" value="Actin-like ATPase domain"/>
    <property type="match status" value="2"/>
</dbReference>
<dbReference type="EMBL" id="QPFP01000059">
    <property type="protein sequence ID" value="TEB25131.1"/>
    <property type="molecule type" value="Genomic_DNA"/>
</dbReference>
<protein>
    <recommendedName>
        <fullName evidence="5">Probable acetate kinase</fullName>
        <ecNumber evidence="5">2.7.2.1</ecNumber>
    </recommendedName>
    <alternativeName>
        <fullName evidence="5">Acetokinase</fullName>
    </alternativeName>
</protein>
<evidence type="ECO:0000256" key="3">
    <source>
        <dbReference type="ARBA" id="ARBA00022777"/>
    </source>
</evidence>
<dbReference type="Pfam" id="PF00871">
    <property type="entry name" value="Acetate_kinase"/>
    <property type="match status" value="1"/>
</dbReference>
<dbReference type="GO" id="GO:0005524">
    <property type="term" value="F:ATP binding"/>
    <property type="evidence" value="ECO:0007669"/>
    <property type="project" value="UniProtKB-KW"/>
</dbReference>
<evidence type="ECO:0000256" key="4">
    <source>
        <dbReference type="ARBA" id="ARBA00022840"/>
    </source>
</evidence>
<name>A0A4Y7STS6_COPMI</name>
<feature type="binding site" evidence="5">
    <location>
        <position position="114"/>
    </location>
    <ligand>
        <name>substrate</name>
    </ligand>
</feature>
<dbReference type="HAMAP" id="MF_00020">
    <property type="entry name" value="Acetate_kinase"/>
    <property type="match status" value="1"/>
</dbReference>
<dbReference type="GO" id="GO:0008776">
    <property type="term" value="F:acetate kinase activity"/>
    <property type="evidence" value="ECO:0007669"/>
    <property type="project" value="UniProtKB-UniRule"/>
</dbReference>
<dbReference type="STRING" id="71717.A0A4Y7STS6"/>
<evidence type="ECO:0000256" key="5">
    <source>
        <dbReference type="HAMAP-Rule" id="MF_03131"/>
    </source>
</evidence>
<evidence type="ECO:0000313" key="7">
    <source>
        <dbReference type="Proteomes" id="UP000298030"/>
    </source>
</evidence>
<dbReference type="PROSITE" id="PS01076">
    <property type="entry name" value="ACETATE_KINASE_2"/>
    <property type="match status" value="1"/>
</dbReference>